<proteinExistence type="predicted"/>
<name>A0A2G5DWL3_AQUCA</name>
<accession>A0A2G5DWL3</accession>
<dbReference type="AlphaFoldDB" id="A0A2G5DWL3"/>
<dbReference type="InParanoid" id="A0A2G5DWL3"/>
<keyword evidence="2" id="KW-1185">Reference proteome</keyword>
<reference evidence="1 2" key="1">
    <citation type="submission" date="2017-09" db="EMBL/GenBank/DDBJ databases">
        <title>WGS assembly of Aquilegia coerulea Goldsmith.</title>
        <authorList>
            <person name="Hodges S."/>
            <person name="Kramer E."/>
            <person name="Nordborg M."/>
            <person name="Tomkins J."/>
            <person name="Borevitz J."/>
            <person name="Derieg N."/>
            <person name="Yan J."/>
            <person name="Mihaltcheva S."/>
            <person name="Hayes R.D."/>
            <person name="Rokhsar D."/>
        </authorList>
    </citation>
    <scope>NUCLEOTIDE SEQUENCE [LARGE SCALE GENOMIC DNA]</scope>
    <source>
        <strain evidence="2">cv. Goldsmith</strain>
    </source>
</reference>
<sequence length="39" mass="4637">MLVKPESPYDQAVLKLLFGEDVQWRIERGDAYFTSYQRS</sequence>
<gene>
    <name evidence="1" type="ORF">AQUCO_01400483v1</name>
</gene>
<protein>
    <submittedName>
        <fullName evidence="1">Uncharacterized protein</fullName>
    </submittedName>
</protein>
<evidence type="ECO:0000313" key="1">
    <source>
        <dbReference type="EMBL" id="PIA47914.1"/>
    </source>
</evidence>
<dbReference type="EMBL" id="KZ305031">
    <property type="protein sequence ID" value="PIA47914.1"/>
    <property type="molecule type" value="Genomic_DNA"/>
</dbReference>
<evidence type="ECO:0000313" key="2">
    <source>
        <dbReference type="Proteomes" id="UP000230069"/>
    </source>
</evidence>
<organism evidence="1 2">
    <name type="scientific">Aquilegia coerulea</name>
    <name type="common">Rocky mountain columbine</name>
    <dbReference type="NCBI Taxonomy" id="218851"/>
    <lineage>
        <taxon>Eukaryota</taxon>
        <taxon>Viridiplantae</taxon>
        <taxon>Streptophyta</taxon>
        <taxon>Embryophyta</taxon>
        <taxon>Tracheophyta</taxon>
        <taxon>Spermatophyta</taxon>
        <taxon>Magnoliopsida</taxon>
        <taxon>Ranunculales</taxon>
        <taxon>Ranunculaceae</taxon>
        <taxon>Thalictroideae</taxon>
        <taxon>Aquilegia</taxon>
    </lineage>
</organism>
<dbReference type="Proteomes" id="UP000230069">
    <property type="component" value="Unassembled WGS sequence"/>
</dbReference>